<feature type="transmembrane region" description="Helical" evidence="1">
    <location>
        <begin position="6"/>
        <end position="24"/>
    </location>
</feature>
<gene>
    <name evidence="2" type="ORF">OD355_03175</name>
</gene>
<organism evidence="2 3">
    <name type="scientific">Haoranjiania flava</name>
    <dbReference type="NCBI Taxonomy" id="1856322"/>
    <lineage>
        <taxon>Bacteria</taxon>
        <taxon>Pseudomonadati</taxon>
        <taxon>Bacteroidota</taxon>
        <taxon>Chitinophagia</taxon>
        <taxon>Chitinophagales</taxon>
        <taxon>Chitinophagaceae</taxon>
        <taxon>Haoranjiania</taxon>
    </lineage>
</organism>
<dbReference type="EMBL" id="JAOTPL010000003">
    <property type="protein sequence ID" value="MCU7693512.1"/>
    <property type="molecule type" value="Genomic_DNA"/>
</dbReference>
<accession>A0AAE3IPM1</accession>
<keyword evidence="3" id="KW-1185">Reference proteome</keyword>
<dbReference type="RefSeq" id="WP_263037000.1">
    <property type="nucleotide sequence ID" value="NZ_JAOTPL010000003.1"/>
</dbReference>
<sequence length="86" mass="9944">MSNKKFVSGLALGILAGSMISLFLRSRKGQELVEEVESYINKAFEEVKFGIDNIDITLERLFHRRRNLLGELDPEKDFTDYDEIFS</sequence>
<reference evidence="2" key="1">
    <citation type="submission" date="2022-10" db="EMBL/GenBank/DDBJ databases">
        <authorList>
            <person name="Kim H.S."/>
            <person name="Kim J.-S."/>
            <person name="Suh M.K."/>
            <person name="Eom M.K."/>
            <person name="Lee J.-S."/>
        </authorList>
    </citation>
    <scope>NUCLEOTIDE SEQUENCE</scope>
    <source>
        <strain evidence="2">LIP-5</strain>
    </source>
</reference>
<keyword evidence="1" id="KW-0472">Membrane</keyword>
<dbReference type="AlphaFoldDB" id="A0AAE3IPM1"/>
<name>A0AAE3IPM1_9BACT</name>
<evidence type="ECO:0000256" key="1">
    <source>
        <dbReference type="SAM" id="Phobius"/>
    </source>
</evidence>
<evidence type="ECO:0000313" key="3">
    <source>
        <dbReference type="Proteomes" id="UP001209317"/>
    </source>
</evidence>
<keyword evidence="1" id="KW-1133">Transmembrane helix</keyword>
<evidence type="ECO:0008006" key="4">
    <source>
        <dbReference type="Google" id="ProtNLM"/>
    </source>
</evidence>
<keyword evidence="1" id="KW-0812">Transmembrane</keyword>
<proteinExistence type="predicted"/>
<comment type="caution">
    <text evidence="2">The sequence shown here is derived from an EMBL/GenBank/DDBJ whole genome shotgun (WGS) entry which is preliminary data.</text>
</comment>
<protein>
    <recommendedName>
        <fullName evidence="4">YtxH domain-containing protein</fullName>
    </recommendedName>
</protein>
<dbReference type="Proteomes" id="UP001209317">
    <property type="component" value="Unassembled WGS sequence"/>
</dbReference>
<evidence type="ECO:0000313" key="2">
    <source>
        <dbReference type="EMBL" id="MCU7693512.1"/>
    </source>
</evidence>